<dbReference type="Proteomes" id="UP001152622">
    <property type="component" value="Chromosome 2"/>
</dbReference>
<keyword evidence="3" id="KW-1185">Reference proteome</keyword>
<gene>
    <name evidence="2" type="ORF">SKAU_G00074830</name>
</gene>
<dbReference type="EMBL" id="JAINUF010000002">
    <property type="protein sequence ID" value="KAJ8376903.1"/>
    <property type="molecule type" value="Genomic_DNA"/>
</dbReference>
<sequence>MQLVQSTVTKGETSAVRQRSPSPFGNEGHCLALWRPSPAAEDSERSIVGRGTGSDAAVRVRGQVSDGPRSRLVSFPHSTCFIVTPRAGRVVLGAEEFSIARSAADKQPLQEGKRSTTN</sequence>
<organism evidence="2 3">
    <name type="scientific">Synaphobranchus kaupii</name>
    <name type="common">Kaup's arrowtooth eel</name>
    <dbReference type="NCBI Taxonomy" id="118154"/>
    <lineage>
        <taxon>Eukaryota</taxon>
        <taxon>Metazoa</taxon>
        <taxon>Chordata</taxon>
        <taxon>Craniata</taxon>
        <taxon>Vertebrata</taxon>
        <taxon>Euteleostomi</taxon>
        <taxon>Actinopterygii</taxon>
        <taxon>Neopterygii</taxon>
        <taxon>Teleostei</taxon>
        <taxon>Anguilliformes</taxon>
        <taxon>Synaphobranchidae</taxon>
        <taxon>Synaphobranchus</taxon>
    </lineage>
</organism>
<name>A0A9Q1G8F2_SYNKA</name>
<evidence type="ECO:0000313" key="2">
    <source>
        <dbReference type="EMBL" id="KAJ8376903.1"/>
    </source>
</evidence>
<accession>A0A9Q1G8F2</accession>
<protein>
    <submittedName>
        <fullName evidence="2">Uncharacterized protein</fullName>
    </submittedName>
</protein>
<comment type="caution">
    <text evidence="2">The sequence shown here is derived from an EMBL/GenBank/DDBJ whole genome shotgun (WGS) entry which is preliminary data.</text>
</comment>
<evidence type="ECO:0000313" key="3">
    <source>
        <dbReference type="Proteomes" id="UP001152622"/>
    </source>
</evidence>
<proteinExistence type="predicted"/>
<reference evidence="2" key="1">
    <citation type="journal article" date="2023" name="Science">
        <title>Genome structures resolve the early diversification of teleost fishes.</title>
        <authorList>
            <person name="Parey E."/>
            <person name="Louis A."/>
            <person name="Montfort J."/>
            <person name="Bouchez O."/>
            <person name="Roques C."/>
            <person name="Iampietro C."/>
            <person name="Lluch J."/>
            <person name="Castinel A."/>
            <person name="Donnadieu C."/>
            <person name="Desvignes T."/>
            <person name="Floi Bucao C."/>
            <person name="Jouanno E."/>
            <person name="Wen M."/>
            <person name="Mejri S."/>
            <person name="Dirks R."/>
            <person name="Jansen H."/>
            <person name="Henkel C."/>
            <person name="Chen W.J."/>
            <person name="Zahm M."/>
            <person name="Cabau C."/>
            <person name="Klopp C."/>
            <person name="Thompson A.W."/>
            <person name="Robinson-Rechavi M."/>
            <person name="Braasch I."/>
            <person name="Lecointre G."/>
            <person name="Bobe J."/>
            <person name="Postlethwait J.H."/>
            <person name="Berthelot C."/>
            <person name="Roest Crollius H."/>
            <person name="Guiguen Y."/>
        </authorList>
    </citation>
    <scope>NUCLEOTIDE SEQUENCE</scope>
    <source>
        <strain evidence="2">WJC10195</strain>
    </source>
</reference>
<feature type="region of interest" description="Disordered" evidence="1">
    <location>
        <begin position="1"/>
        <end position="28"/>
    </location>
</feature>
<dbReference type="AlphaFoldDB" id="A0A9Q1G8F2"/>
<feature type="compositionally biased region" description="Polar residues" evidence="1">
    <location>
        <begin position="1"/>
        <end position="23"/>
    </location>
</feature>
<evidence type="ECO:0000256" key="1">
    <source>
        <dbReference type="SAM" id="MobiDB-lite"/>
    </source>
</evidence>